<dbReference type="PANTHER" id="PTHR30419">
    <property type="entry name" value="HTH-TYPE TRANSCRIPTIONAL REGULATOR YBHD"/>
    <property type="match status" value="1"/>
</dbReference>
<dbReference type="InterPro" id="IPR050950">
    <property type="entry name" value="HTH-type_LysR_regulators"/>
</dbReference>
<name>A0AAN0ML41_9GAMM</name>
<reference evidence="7" key="1">
    <citation type="journal article" date="2024" name="Int. J. Syst. Evol. Microbiol.">
        <title>Pectobacterium araliae sp. nov., a pathogen causing bacterial soft rot of Japanese angelica tree in Japan.</title>
        <authorList>
            <person name="Sawada H."/>
            <person name="Someya N."/>
            <person name="Morohoshi T."/>
            <person name="Ono M."/>
            <person name="Satou M."/>
        </authorList>
    </citation>
    <scope>NUCLEOTIDE SEQUENCE [LARGE SCALE GENOMIC DNA]</scope>
    <source>
        <strain evidence="7">MAFF 302110</strain>
    </source>
</reference>
<accession>A0AAN0ML41</accession>
<comment type="similarity">
    <text evidence="1">Belongs to the LysR transcriptional regulatory family.</text>
</comment>
<dbReference type="Gene3D" id="1.10.10.10">
    <property type="entry name" value="Winged helix-like DNA-binding domain superfamily/Winged helix DNA-binding domain"/>
    <property type="match status" value="1"/>
</dbReference>
<proteinExistence type="inferred from homology"/>
<feature type="domain" description="HTH lysR-type" evidence="5">
    <location>
        <begin position="1"/>
        <end position="58"/>
    </location>
</feature>
<evidence type="ECO:0000256" key="3">
    <source>
        <dbReference type="ARBA" id="ARBA00023125"/>
    </source>
</evidence>
<protein>
    <submittedName>
        <fullName evidence="6">LysR family transcriptional regulator</fullName>
    </submittedName>
</protein>
<dbReference type="EMBL" id="AP028908">
    <property type="protein sequence ID" value="BES85067.1"/>
    <property type="molecule type" value="Genomic_DNA"/>
</dbReference>
<dbReference type="Pfam" id="PF03466">
    <property type="entry name" value="LysR_substrate"/>
    <property type="match status" value="1"/>
</dbReference>
<organism evidence="6 7">
    <name type="scientific">Pectobacterium araliae</name>
    <dbReference type="NCBI Taxonomy" id="3073862"/>
    <lineage>
        <taxon>Bacteria</taxon>
        <taxon>Pseudomonadati</taxon>
        <taxon>Pseudomonadota</taxon>
        <taxon>Gammaproteobacteria</taxon>
        <taxon>Enterobacterales</taxon>
        <taxon>Pectobacteriaceae</taxon>
        <taxon>Pectobacterium</taxon>
    </lineage>
</organism>
<dbReference type="Pfam" id="PF00126">
    <property type="entry name" value="HTH_1"/>
    <property type="match status" value="1"/>
</dbReference>
<dbReference type="SUPFAM" id="SSF46785">
    <property type="entry name" value="Winged helix' DNA-binding domain"/>
    <property type="match status" value="1"/>
</dbReference>
<dbReference type="GO" id="GO:0005829">
    <property type="term" value="C:cytosol"/>
    <property type="evidence" value="ECO:0007669"/>
    <property type="project" value="TreeGrafter"/>
</dbReference>
<dbReference type="InterPro" id="IPR000847">
    <property type="entry name" value="LysR_HTH_N"/>
</dbReference>
<dbReference type="KEGG" id="parl:PEC302110_21640"/>
<evidence type="ECO:0000313" key="6">
    <source>
        <dbReference type="EMBL" id="BES85067.1"/>
    </source>
</evidence>
<dbReference type="RefSeq" id="WP_338659235.1">
    <property type="nucleotide sequence ID" value="NZ_AP028908.1"/>
</dbReference>
<gene>
    <name evidence="6" type="ORF">PEC302110_21640</name>
</gene>
<dbReference type="Gene3D" id="3.40.190.290">
    <property type="match status" value="1"/>
</dbReference>
<dbReference type="PANTHER" id="PTHR30419:SF8">
    <property type="entry name" value="NITROGEN ASSIMILATION TRANSCRIPTIONAL ACTIVATOR-RELATED"/>
    <property type="match status" value="1"/>
</dbReference>
<dbReference type="GO" id="GO:0003677">
    <property type="term" value="F:DNA binding"/>
    <property type="evidence" value="ECO:0007669"/>
    <property type="project" value="UniProtKB-KW"/>
</dbReference>
<keyword evidence="2" id="KW-0805">Transcription regulation</keyword>
<dbReference type="Proteomes" id="UP001377830">
    <property type="component" value="Chromosome"/>
</dbReference>
<dbReference type="FunFam" id="1.10.10.10:FF:000001">
    <property type="entry name" value="LysR family transcriptional regulator"/>
    <property type="match status" value="1"/>
</dbReference>
<evidence type="ECO:0000256" key="2">
    <source>
        <dbReference type="ARBA" id="ARBA00023015"/>
    </source>
</evidence>
<dbReference type="PROSITE" id="PS50931">
    <property type="entry name" value="HTH_LYSR"/>
    <property type="match status" value="1"/>
</dbReference>
<dbReference type="InterPro" id="IPR036390">
    <property type="entry name" value="WH_DNA-bd_sf"/>
</dbReference>
<evidence type="ECO:0000256" key="1">
    <source>
        <dbReference type="ARBA" id="ARBA00009437"/>
    </source>
</evidence>
<evidence type="ECO:0000256" key="4">
    <source>
        <dbReference type="ARBA" id="ARBA00023163"/>
    </source>
</evidence>
<dbReference type="PRINTS" id="PR00039">
    <property type="entry name" value="HTHLYSR"/>
</dbReference>
<dbReference type="SUPFAM" id="SSF53850">
    <property type="entry name" value="Periplasmic binding protein-like II"/>
    <property type="match status" value="1"/>
</dbReference>
<dbReference type="AlphaFoldDB" id="A0AAN0ML41"/>
<evidence type="ECO:0000313" key="7">
    <source>
        <dbReference type="Proteomes" id="UP001377830"/>
    </source>
</evidence>
<evidence type="ECO:0000259" key="5">
    <source>
        <dbReference type="PROSITE" id="PS50931"/>
    </source>
</evidence>
<dbReference type="InterPro" id="IPR005119">
    <property type="entry name" value="LysR_subst-bd"/>
</dbReference>
<keyword evidence="4" id="KW-0804">Transcription</keyword>
<keyword evidence="7" id="KW-1185">Reference proteome</keyword>
<dbReference type="InterPro" id="IPR036388">
    <property type="entry name" value="WH-like_DNA-bd_sf"/>
</dbReference>
<sequence length="322" mass="35848">MHSSEIRYFLVVATTGSLSAASQHLFVAVSAISRQIQRLEERIGVPLFERHARGMVLNDAGRILENHVRKSMMDMDAAVAEIQGLKASRRALLRIGCTEGMAFDLLPTLFARFRQHDPDTTFALKVDSAMQVSQMIRNGEVDIALQFALAPEQGVNVELALPAPLMLLMSDNHPLAQQSIQLADLHPFPLALPESSTTLRQLFDLSCRMNGTFLEPTLCCNNFTTLYYYAMSTPGAVTACSFYSVMYKCLQEPMRLKPLNIKQLDQRSLQVQTLAGKAHAPPQQAFLDFMTAELRQGEAYYLRQVVGQYPRAESGGEEACQT</sequence>
<keyword evidence="3" id="KW-0238">DNA-binding</keyword>
<dbReference type="GO" id="GO:0003700">
    <property type="term" value="F:DNA-binding transcription factor activity"/>
    <property type="evidence" value="ECO:0007669"/>
    <property type="project" value="InterPro"/>
</dbReference>